<comment type="caution">
    <text evidence="1">The sequence shown here is derived from an EMBL/GenBank/DDBJ whole genome shotgun (WGS) entry which is preliminary data.</text>
</comment>
<protein>
    <submittedName>
        <fullName evidence="1">Uncharacterized protein</fullName>
    </submittedName>
</protein>
<evidence type="ECO:0000313" key="2">
    <source>
        <dbReference type="Proteomes" id="UP000290289"/>
    </source>
</evidence>
<dbReference type="AlphaFoldDB" id="A0A498KC43"/>
<keyword evidence="2" id="KW-1185">Reference proteome</keyword>
<gene>
    <name evidence="1" type="ORF">DVH24_039200</name>
</gene>
<reference evidence="1 2" key="1">
    <citation type="submission" date="2018-10" db="EMBL/GenBank/DDBJ databases">
        <title>A high-quality apple genome assembly.</title>
        <authorList>
            <person name="Hu J."/>
        </authorList>
    </citation>
    <scope>NUCLEOTIDE SEQUENCE [LARGE SCALE GENOMIC DNA]</scope>
    <source>
        <strain evidence="2">cv. HFTH1</strain>
        <tissue evidence="1">Young leaf</tissue>
    </source>
</reference>
<dbReference type="EMBL" id="RDQH01000329">
    <property type="protein sequence ID" value="RXI04926.1"/>
    <property type="molecule type" value="Genomic_DNA"/>
</dbReference>
<evidence type="ECO:0000313" key="1">
    <source>
        <dbReference type="EMBL" id="RXI04926.1"/>
    </source>
</evidence>
<accession>A0A498KC43</accession>
<sequence>MVIPNYMDLCSTTAYVGAQIWFQQPSFVTQEDVIAMLENELHMSLDDWKYVPEPPYPISLLHMLYPKGYETLNLVLFDGEKGSPKEHISRFIDALGPHASDYNLCLMEFLKSLTDYTYI</sequence>
<name>A0A498KC43_MALDO</name>
<organism evidence="1 2">
    <name type="scientific">Malus domestica</name>
    <name type="common">Apple</name>
    <name type="synonym">Pyrus malus</name>
    <dbReference type="NCBI Taxonomy" id="3750"/>
    <lineage>
        <taxon>Eukaryota</taxon>
        <taxon>Viridiplantae</taxon>
        <taxon>Streptophyta</taxon>
        <taxon>Embryophyta</taxon>
        <taxon>Tracheophyta</taxon>
        <taxon>Spermatophyta</taxon>
        <taxon>Magnoliopsida</taxon>
        <taxon>eudicotyledons</taxon>
        <taxon>Gunneridae</taxon>
        <taxon>Pentapetalae</taxon>
        <taxon>rosids</taxon>
        <taxon>fabids</taxon>
        <taxon>Rosales</taxon>
        <taxon>Rosaceae</taxon>
        <taxon>Amygdaloideae</taxon>
        <taxon>Maleae</taxon>
        <taxon>Malus</taxon>
    </lineage>
</organism>
<dbReference type="Proteomes" id="UP000290289">
    <property type="component" value="Chromosome 3"/>
</dbReference>
<proteinExistence type="predicted"/>